<gene>
    <name evidence="2" type="ORF">EV129_10491</name>
    <name evidence="1" type="ORF">EV130_104184</name>
</gene>
<dbReference type="Proteomes" id="UP000295507">
    <property type="component" value="Unassembled WGS sequence"/>
</dbReference>
<evidence type="ECO:0000313" key="4">
    <source>
        <dbReference type="Proteomes" id="UP000295547"/>
    </source>
</evidence>
<dbReference type="EMBL" id="SMBK01000004">
    <property type="protein sequence ID" value="TCU38488.1"/>
    <property type="molecule type" value="Genomic_DNA"/>
</dbReference>
<evidence type="ECO:0000313" key="1">
    <source>
        <dbReference type="EMBL" id="TCU26573.1"/>
    </source>
</evidence>
<evidence type="ECO:0008006" key="5">
    <source>
        <dbReference type="Google" id="ProtNLM"/>
    </source>
</evidence>
<dbReference type="Proteomes" id="UP000295547">
    <property type="component" value="Unassembled WGS sequence"/>
</dbReference>
<dbReference type="OrthoDB" id="8393735at2"/>
<dbReference type="RefSeq" id="WP_074060014.1">
    <property type="nucleotide sequence ID" value="NZ_SMBJ01000004.1"/>
</dbReference>
<evidence type="ECO:0000313" key="2">
    <source>
        <dbReference type="EMBL" id="TCU38488.1"/>
    </source>
</evidence>
<sequence>MKARTQVVISMAAVAVVLAGCVTYDAKPVLYPVASPVNPPFIAHVMCIGEANAMYSEAAQQYKLRAQMTGDYDSAEAEALSRDAARRQYDACASSEGYRAVYERSGSP</sequence>
<comment type="caution">
    <text evidence="1">The sequence shown here is derived from an EMBL/GenBank/DDBJ whole genome shotgun (WGS) entry which is preliminary data.</text>
</comment>
<name>A0A4R3QVV6_9HYPH</name>
<protein>
    <recommendedName>
        <fullName evidence="5">Lipoprotein</fullName>
    </recommendedName>
</protein>
<dbReference type="AlphaFoldDB" id="A0A4R3QVV6"/>
<proteinExistence type="predicted"/>
<organism evidence="1 4">
    <name type="scientific">Rhizobium azibense</name>
    <dbReference type="NCBI Taxonomy" id="1136135"/>
    <lineage>
        <taxon>Bacteria</taxon>
        <taxon>Pseudomonadati</taxon>
        <taxon>Pseudomonadota</taxon>
        <taxon>Alphaproteobacteria</taxon>
        <taxon>Hyphomicrobiales</taxon>
        <taxon>Rhizobiaceae</taxon>
        <taxon>Rhizobium/Agrobacterium group</taxon>
        <taxon>Rhizobium</taxon>
    </lineage>
</organism>
<dbReference type="PROSITE" id="PS51257">
    <property type="entry name" value="PROKAR_LIPOPROTEIN"/>
    <property type="match status" value="1"/>
</dbReference>
<reference evidence="3 4" key="1">
    <citation type="submission" date="2019-03" db="EMBL/GenBank/DDBJ databases">
        <title>Genomic Encyclopedia of Type Strains, Phase IV (KMG-V): Genome sequencing to study the core and pangenomes of soil and plant-associated prokaryotes.</title>
        <authorList>
            <person name="Whitman W."/>
        </authorList>
    </citation>
    <scope>NUCLEOTIDE SEQUENCE [LARGE SCALE GENOMIC DNA]</scope>
    <source>
        <strain evidence="1 4">Gr42</strain>
        <strain evidence="2 3">IE4868</strain>
    </source>
</reference>
<keyword evidence="4" id="KW-1185">Reference proteome</keyword>
<accession>A0A4R3QVV6</accession>
<dbReference type="EMBL" id="SMBJ01000004">
    <property type="protein sequence ID" value="TCU26573.1"/>
    <property type="molecule type" value="Genomic_DNA"/>
</dbReference>
<evidence type="ECO:0000313" key="3">
    <source>
        <dbReference type="Proteomes" id="UP000295507"/>
    </source>
</evidence>